<dbReference type="GO" id="GO:0008270">
    <property type="term" value="F:zinc ion binding"/>
    <property type="evidence" value="ECO:0007669"/>
    <property type="project" value="UniProtKB-KW"/>
</dbReference>
<accession>I7MDM4</accession>
<dbReference type="PROSITE" id="PS00518">
    <property type="entry name" value="ZF_RING_1"/>
    <property type="match status" value="1"/>
</dbReference>
<feature type="compositionally biased region" description="Low complexity" evidence="8">
    <location>
        <begin position="294"/>
        <end position="308"/>
    </location>
</feature>
<evidence type="ECO:0000256" key="1">
    <source>
        <dbReference type="ARBA" id="ARBA00004496"/>
    </source>
</evidence>
<dbReference type="InterPro" id="IPR018957">
    <property type="entry name" value="Znf_C3HC4_RING-type"/>
</dbReference>
<feature type="region of interest" description="Disordered" evidence="8">
    <location>
        <begin position="470"/>
        <end position="512"/>
    </location>
</feature>
<dbReference type="eggNOG" id="KOG2164">
    <property type="taxonomic scope" value="Eukaryota"/>
</dbReference>
<dbReference type="SMART" id="SM00184">
    <property type="entry name" value="RING"/>
    <property type="match status" value="1"/>
</dbReference>
<dbReference type="GeneID" id="7826520"/>
<organism evidence="10 11">
    <name type="scientific">Tetrahymena thermophila (strain SB210)</name>
    <dbReference type="NCBI Taxonomy" id="312017"/>
    <lineage>
        <taxon>Eukaryota</taxon>
        <taxon>Sar</taxon>
        <taxon>Alveolata</taxon>
        <taxon>Ciliophora</taxon>
        <taxon>Intramacronucleata</taxon>
        <taxon>Oligohymenophorea</taxon>
        <taxon>Hymenostomatida</taxon>
        <taxon>Tetrahymenina</taxon>
        <taxon>Tetrahymenidae</taxon>
        <taxon>Tetrahymena</taxon>
    </lineage>
</organism>
<feature type="compositionally biased region" description="Low complexity" evidence="8">
    <location>
        <begin position="481"/>
        <end position="492"/>
    </location>
</feature>
<feature type="compositionally biased region" description="Basic and acidic residues" evidence="8">
    <location>
        <begin position="495"/>
        <end position="509"/>
    </location>
</feature>
<feature type="compositionally biased region" description="Basic residues" evidence="8">
    <location>
        <begin position="660"/>
        <end position="669"/>
    </location>
</feature>
<dbReference type="FunCoup" id="I7MDM4">
    <property type="interactions" value="184"/>
</dbReference>
<dbReference type="GO" id="GO:0000976">
    <property type="term" value="F:transcription cis-regulatory region binding"/>
    <property type="evidence" value="ECO:0007669"/>
    <property type="project" value="TreeGrafter"/>
</dbReference>
<evidence type="ECO:0000256" key="4">
    <source>
        <dbReference type="ARBA" id="ARBA00022771"/>
    </source>
</evidence>
<evidence type="ECO:0000256" key="5">
    <source>
        <dbReference type="ARBA" id="ARBA00022833"/>
    </source>
</evidence>
<dbReference type="Pfam" id="PF00097">
    <property type="entry name" value="zf-C3HC4"/>
    <property type="match status" value="1"/>
</dbReference>
<dbReference type="InterPro" id="IPR001841">
    <property type="entry name" value="Znf_RING"/>
</dbReference>
<evidence type="ECO:0000256" key="3">
    <source>
        <dbReference type="ARBA" id="ARBA00022723"/>
    </source>
</evidence>
<evidence type="ECO:0000256" key="6">
    <source>
        <dbReference type="PROSITE-ProRule" id="PRU00175"/>
    </source>
</evidence>
<feature type="region of interest" description="Disordered" evidence="8">
    <location>
        <begin position="1"/>
        <end position="26"/>
    </location>
</feature>
<feature type="region of interest" description="Disordered" evidence="8">
    <location>
        <begin position="288"/>
        <end position="309"/>
    </location>
</feature>
<evidence type="ECO:0000259" key="9">
    <source>
        <dbReference type="PROSITE" id="PS50089"/>
    </source>
</evidence>
<feature type="coiled-coil region" evidence="7">
    <location>
        <begin position="413"/>
        <end position="441"/>
    </location>
</feature>
<dbReference type="SUPFAM" id="SSF57850">
    <property type="entry name" value="RING/U-box"/>
    <property type="match status" value="1"/>
</dbReference>
<proteinExistence type="predicted"/>
<name>I7MDM4_TETTS</name>
<keyword evidence="5" id="KW-0862">Zinc</keyword>
<dbReference type="OrthoDB" id="302966at2759"/>
<dbReference type="AlphaFoldDB" id="I7MDM4"/>
<evidence type="ECO:0000313" key="11">
    <source>
        <dbReference type="Proteomes" id="UP000009168"/>
    </source>
</evidence>
<evidence type="ECO:0000313" key="10">
    <source>
        <dbReference type="EMBL" id="EAR89882.4"/>
    </source>
</evidence>
<feature type="region of interest" description="Disordered" evidence="8">
    <location>
        <begin position="550"/>
        <end position="580"/>
    </location>
</feature>
<evidence type="ECO:0000256" key="2">
    <source>
        <dbReference type="ARBA" id="ARBA00022490"/>
    </source>
</evidence>
<keyword evidence="4 6" id="KW-0863">Zinc-finger</keyword>
<keyword evidence="2" id="KW-0963">Cytoplasm</keyword>
<evidence type="ECO:0000256" key="8">
    <source>
        <dbReference type="SAM" id="MobiDB-lite"/>
    </source>
</evidence>
<dbReference type="GO" id="GO:0005737">
    <property type="term" value="C:cytoplasm"/>
    <property type="evidence" value="ECO:0007669"/>
    <property type="project" value="UniProtKB-SubCell"/>
</dbReference>
<dbReference type="InterPro" id="IPR017907">
    <property type="entry name" value="Znf_RING_CS"/>
</dbReference>
<dbReference type="InParanoid" id="I7MDM4"/>
<comment type="subcellular location">
    <subcellularLocation>
        <location evidence="1">Cytoplasm</location>
    </subcellularLocation>
</comment>
<dbReference type="Proteomes" id="UP000009168">
    <property type="component" value="Unassembled WGS sequence"/>
</dbReference>
<keyword evidence="7" id="KW-0175">Coiled coil</keyword>
<keyword evidence="11" id="KW-1185">Reference proteome</keyword>
<evidence type="ECO:0000256" key="7">
    <source>
        <dbReference type="SAM" id="Coils"/>
    </source>
</evidence>
<feature type="compositionally biased region" description="Polar residues" evidence="8">
    <location>
        <begin position="643"/>
        <end position="656"/>
    </location>
</feature>
<dbReference type="RefSeq" id="XP_001010127.4">
    <property type="nucleotide sequence ID" value="XM_001010127.4"/>
</dbReference>
<dbReference type="PANTHER" id="PTHR12983:SF9">
    <property type="entry name" value="E3 UBIQUITIN-PROTEIN LIGASE RNF10"/>
    <property type="match status" value="1"/>
</dbReference>
<dbReference type="InterPro" id="IPR039739">
    <property type="entry name" value="MAG2/RNF10"/>
</dbReference>
<feature type="region of interest" description="Disordered" evidence="8">
    <location>
        <begin position="643"/>
        <end position="669"/>
    </location>
</feature>
<dbReference type="Gene3D" id="3.30.40.10">
    <property type="entry name" value="Zinc/RING finger domain, C3HC4 (zinc finger)"/>
    <property type="match status" value="1"/>
</dbReference>
<gene>
    <name evidence="10" type="ORF">TTHERM_00559710</name>
</gene>
<keyword evidence="3" id="KW-0479">Metal-binding</keyword>
<dbReference type="InterPro" id="IPR013083">
    <property type="entry name" value="Znf_RING/FYVE/PHD"/>
</dbReference>
<dbReference type="KEGG" id="tet:TTHERM_00559710"/>
<sequence length="680" mass="80242">MQKQSSSSSNANGNATEKKSSNNNKKLQQIDKQFYSEFLSFQYDKEDDEEYTLSYRPKIKSKRFQKQEREQREGLYIRAKFRFITSQDQVSDTSIYSPLKQLSWEKIIQVIFPTQKGEITCPICMNDQHQIIAPQITPCGHIYCYYCYLRHDDISDTKNYCPLCGEFAPNCDLKSAKIVEYETCKDQISFQLLMRQENEQIVYRADTLSEDPQFSKIMIAKPQYIVNDILKKERDELNNFLLECISSQETWNIPYIEQALKINQQKSEKYEKLILQEEQQRVYDQVKLKKKSSKQQSNESSGQQQQSSDETNFFFKQLTQQQIKKSQIHYFYQEKNGQLIFLNPINNKYLFEEFNKENKLPLHEITTKLISLQNSCADQNLLKRYPYLKHLPPYSDILLAEVDMNGLINPENVKKNDAELAAIHQKVKEKEERELKKMQKNRKMSDNPYGQFYDREQYLQYGLITFPPQKMPTEEKHYPTLQQSQSLPQQIQVDEEQKQQIEKSRKKEDFEDGEDDYVIMSKNGQLPTNYVDKQSRQKIKQMQNETYFPSLGGLQSIPEKTQQSKKKSSSEIHVDNNKVNSELVNQQTQNQEQINEINNQEINIQLQKQNELKQVIVDEKNNVIIDGDQIYDQWNQEQILQNAKQKSTNNQDTTAEGNKKHGNKNKKQNKKVVIDGNFFF</sequence>
<dbReference type="GO" id="GO:0045944">
    <property type="term" value="P:positive regulation of transcription by RNA polymerase II"/>
    <property type="evidence" value="ECO:0007669"/>
    <property type="project" value="TreeGrafter"/>
</dbReference>
<dbReference type="STRING" id="312017.I7MDM4"/>
<dbReference type="PANTHER" id="PTHR12983">
    <property type="entry name" value="RING FINGER 10 FAMILY MEMBER"/>
    <property type="match status" value="1"/>
</dbReference>
<dbReference type="EMBL" id="GG662808">
    <property type="protein sequence ID" value="EAR89882.4"/>
    <property type="molecule type" value="Genomic_DNA"/>
</dbReference>
<dbReference type="PROSITE" id="PS50089">
    <property type="entry name" value="ZF_RING_2"/>
    <property type="match status" value="1"/>
</dbReference>
<feature type="domain" description="RING-type" evidence="9">
    <location>
        <begin position="121"/>
        <end position="164"/>
    </location>
</feature>
<protein>
    <submittedName>
        <fullName evidence="10">Zinc finger, C3HC4 type (RING finger) protein</fullName>
    </submittedName>
</protein>
<reference evidence="11" key="1">
    <citation type="journal article" date="2006" name="PLoS Biol.">
        <title>Macronuclear genome sequence of the ciliate Tetrahymena thermophila, a model eukaryote.</title>
        <authorList>
            <person name="Eisen J.A."/>
            <person name="Coyne R.S."/>
            <person name="Wu M."/>
            <person name="Wu D."/>
            <person name="Thiagarajan M."/>
            <person name="Wortman J.R."/>
            <person name="Badger J.H."/>
            <person name="Ren Q."/>
            <person name="Amedeo P."/>
            <person name="Jones K.M."/>
            <person name="Tallon L.J."/>
            <person name="Delcher A.L."/>
            <person name="Salzberg S.L."/>
            <person name="Silva J.C."/>
            <person name="Haas B.J."/>
            <person name="Majoros W.H."/>
            <person name="Farzad M."/>
            <person name="Carlton J.M."/>
            <person name="Smith R.K. Jr."/>
            <person name="Garg J."/>
            <person name="Pearlman R.E."/>
            <person name="Karrer K.M."/>
            <person name="Sun L."/>
            <person name="Manning G."/>
            <person name="Elde N.C."/>
            <person name="Turkewitz A.P."/>
            <person name="Asai D.J."/>
            <person name="Wilkes D.E."/>
            <person name="Wang Y."/>
            <person name="Cai H."/>
            <person name="Collins K."/>
            <person name="Stewart B.A."/>
            <person name="Lee S.R."/>
            <person name="Wilamowska K."/>
            <person name="Weinberg Z."/>
            <person name="Ruzzo W.L."/>
            <person name="Wloga D."/>
            <person name="Gaertig J."/>
            <person name="Frankel J."/>
            <person name="Tsao C.-C."/>
            <person name="Gorovsky M.A."/>
            <person name="Keeling P.J."/>
            <person name="Waller R.F."/>
            <person name="Patron N.J."/>
            <person name="Cherry J.M."/>
            <person name="Stover N.A."/>
            <person name="Krieger C.J."/>
            <person name="del Toro C."/>
            <person name="Ryder H.F."/>
            <person name="Williamson S.C."/>
            <person name="Barbeau R.A."/>
            <person name="Hamilton E.P."/>
            <person name="Orias E."/>
        </authorList>
    </citation>
    <scope>NUCLEOTIDE SEQUENCE [LARGE SCALE GENOMIC DNA]</scope>
    <source>
        <strain evidence="11">SB210</strain>
    </source>
</reference>